<sequence>MLVLHGTHAAHAERMKSTVSAERLKSWQIWLRGAGSSSSSPYSEHPFSQLQTLFFSKMELLRGGLAGRFECQCILFVESSQLALAPLKSQRILLHTHIRPLLLLNETNGQRHFAVPLNAYSTAPPPPNIFLALFTVLLTNGGHWKGPSDDRNAQLLRFDVW</sequence>
<keyword evidence="2" id="KW-1185">Reference proteome</keyword>
<evidence type="ECO:0000313" key="2">
    <source>
        <dbReference type="Proteomes" id="UP000054477"/>
    </source>
</evidence>
<reference evidence="2" key="2">
    <citation type="submission" date="2015-01" db="EMBL/GenBank/DDBJ databases">
        <title>Evolutionary Origins and Diversification of the Mycorrhizal Mutualists.</title>
        <authorList>
            <consortium name="DOE Joint Genome Institute"/>
            <consortium name="Mycorrhizal Genomics Consortium"/>
            <person name="Kohler A."/>
            <person name="Kuo A."/>
            <person name="Nagy L.G."/>
            <person name="Floudas D."/>
            <person name="Copeland A."/>
            <person name="Barry K.W."/>
            <person name="Cichocki N."/>
            <person name="Veneault-Fourrey C."/>
            <person name="LaButti K."/>
            <person name="Lindquist E.A."/>
            <person name="Lipzen A."/>
            <person name="Lundell T."/>
            <person name="Morin E."/>
            <person name="Murat C."/>
            <person name="Riley R."/>
            <person name="Ohm R."/>
            <person name="Sun H."/>
            <person name="Tunlid A."/>
            <person name="Henrissat B."/>
            <person name="Grigoriev I.V."/>
            <person name="Hibbett D.S."/>
            <person name="Martin F."/>
        </authorList>
    </citation>
    <scope>NUCLEOTIDE SEQUENCE [LARGE SCALE GENOMIC DNA]</scope>
    <source>
        <strain evidence="2">LaAM-08-1</strain>
    </source>
</reference>
<protein>
    <submittedName>
        <fullName evidence="1">Uncharacterized protein</fullName>
    </submittedName>
</protein>
<dbReference type="AlphaFoldDB" id="A0A0C9YAC9"/>
<dbReference type="HOGENOM" id="CLU_1643978_0_0_1"/>
<dbReference type="EMBL" id="KN838564">
    <property type="protein sequence ID" value="KIK04958.1"/>
    <property type="molecule type" value="Genomic_DNA"/>
</dbReference>
<name>A0A0C9YAC9_9AGAR</name>
<organism evidence="1 2">
    <name type="scientific">Laccaria amethystina LaAM-08-1</name>
    <dbReference type="NCBI Taxonomy" id="1095629"/>
    <lineage>
        <taxon>Eukaryota</taxon>
        <taxon>Fungi</taxon>
        <taxon>Dikarya</taxon>
        <taxon>Basidiomycota</taxon>
        <taxon>Agaricomycotina</taxon>
        <taxon>Agaricomycetes</taxon>
        <taxon>Agaricomycetidae</taxon>
        <taxon>Agaricales</taxon>
        <taxon>Agaricineae</taxon>
        <taxon>Hydnangiaceae</taxon>
        <taxon>Laccaria</taxon>
    </lineage>
</organism>
<gene>
    <name evidence="1" type="ORF">K443DRAFT_4151</name>
</gene>
<proteinExistence type="predicted"/>
<accession>A0A0C9YAC9</accession>
<dbReference type="Proteomes" id="UP000054477">
    <property type="component" value="Unassembled WGS sequence"/>
</dbReference>
<evidence type="ECO:0000313" key="1">
    <source>
        <dbReference type="EMBL" id="KIK04958.1"/>
    </source>
</evidence>
<reference evidence="1 2" key="1">
    <citation type="submission" date="2014-04" db="EMBL/GenBank/DDBJ databases">
        <authorList>
            <consortium name="DOE Joint Genome Institute"/>
            <person name="Kuo A."/>
            <person name="Kohler A."/>
            <person name="Nagy L.G."/>
            <person name="Floudas D."/>
            <person name="Copeland A."/>
            <person name="Barry K.W."/>
            <person name="Cichocki N."/>
            <person name="Veneault-Fourrey C."/>
            <person name="LaButti K."/>
            <person name="Lindquist E.A."/>
            <person name="Lipzen A."/>
            <person name="Lundell T."/>
            <person name="Morin E."/>
            <person name="Murat C."/>
            <person name="Sun H."/>
            <person name="Tunlid A."/>
            <person name="Henrissat B."/>
            <person name="Grigoriev I.V."/>
            <person name="Hibbett D.S."/>
            <person name="Martin F."/>
            <person name="Nordberg H.P."/>
            <person name="Cantor M.N."/>
            <person name="Hua S.X."/>
        </authorList>
    </citation>
    <scope>NUCLEOTIDE SEQUENCE [LARGE SCALE GENOMIC DNA]</scope>
    <source>
        <strain evidence="1 2">LaAM-08-1</strain>
    </source>
</reference>